<keyword evidence="5" id="KW-0460">Magnesium</keyword>
<dbReference type="Pfam" id="PF01769">
    <property type="entry name" value="MgtE"/>
    <property type="match status" value="1"/>
</dbReference>
<feature type="transmembrane region" description="Helical" evidence="8">
    <location>
        <begin position="74"/>
        <end position="93"/>
    </location>
</feature>
<evidence type="ECO:0000313" key="11">
    <source>
        <dbReference type="EMBL" id="KAL1527315.1"/>
    </source>
</evidence>
<dbReference type="PANTHER" id="PTHR41394:SF8">
    <property type="entry name" value="MAGNESIUM TRANSPORTER MGTE"/>
    <property type="match status" value="1"/>
</dbReference>
<evidence type="ECO:0000256" key="4">
    <source>
        <dbReference type="ARBA" id="ARBA00022692"/>
    </source>
</evidence>
<keyword evidence="12" id="KW-1185">Reference proteome</keyword>
<protein>
    <recommendedName>
        <fullName evidence="10">SLC41A/MgtE integral membrane domain-containing protein</fullName>
    </recommendedName>
</protein>
<dbReference type="GO" id="GO:0016020">
    <property type="term" value="C:membrane"/>
    <property type="evidence" value="ECO:0007669"/>
    <property type="project" value="UniProtKB-SubCell"/>
</dbReference>
<evidence type="ECO:0000256" key="2">
    <source>
        <dbReference type="ARBA" id="ARBA00009749"/>
    </source>
</evidence>
<evidence type="ECO:0000256" key="6">
    <source>
        <dbReference type="ARBA" id="ARBA00022989"/>
    </source>
</evidence>
<keyword evidence="4 8" id="KW-0812">Transmembrane</keyword>
<sequence length="253" mass="25500">MRALAPLLLPLLASAAAPLRPSPPASRDTHLCRKPALPIAAPPLRLRGGSAAAASPLADYSHASLASLIVSRGGWLAVFLLSLSLTSLVMSSFEHTLAQQIELAYFVPLLIGHGGNAGGQTVGAVLGALSAGQVRQADWAAVLVKEALAGLGAGSLACVAVLPLLLAMQISRHVSAAILITMPTLTVMASALGAALPFAVAAMGGDPSVIAAPAMTTLVDVGGLLAYFLIARLVFAVFGKKMGDAPADAKKGH</sequence>
<dbReference type="Gene3D" id="1.10.357.20">
    <property type="entry name" value="SLC41 divalent cation transporters, integral membrane domain"/>
    <property type="match status" value="1"/>
</dbReference>
<dbReference type="AlphaFoldDB" id="A0AB34K028"/>
<evidence type="ECO:0000256" key="8">
    <source>
        <dbReference type="SAM" id="Phobius"/>
    </source>
</evidence>
<dbReference type="Proteomes" id="UP001515480">
    <property type="component" value="Unassembled WGS sequence"/>
</dbReference>
<keyword evidence="9" id="KW-0732">Signal</keyword>
<dbReference type="EMBL" id="JBGBPQ010000003">
    <property type="protein sequence ID" value="KAL1527315.1"/>
    <property type="molecule type" value="Genomic_DNA"/>
</dbReference>
<feature type="transmembrane region" description="Helical" evidence="8">
    <location>
        <begin position="105"/>
        <end position="127"/>
    </location>
</feature>
<feature type="transmembrane region" description="Helical" evidence="8">
    <location>
        <begin position="210"/>
        <end position="235"/>
    </location>
</feature>
<accession>A0AB34K028</accession>
<name>A0AB34K028_PRYPA</name>
<feature type="chain" id="PRO_5044261096" description="SLC41A/MgtE integral membrane domain-containing protein" evidence="9">
    <location>
        <begin position="16"/>
        <end position="253"/>
    </location>
</feature>
<evidence type="ECO:0000313" key="12">
    <source>
        <dbReference type="Proteomes" id="UP001515480"/>
    </source>
</evidence>
<comment type="subcellular location">
    <subcellularLocation>
        <location evidence="1">Membrane</location>
        <topology evidence="1">Multi-pass membrane protein</topology>
    </subcellularLocation>
</comment>
<organism evidence="11 12">
    <name type="scientific">Prymnesium parvum</name>
    <name type="common">Toxic golden alga</name>
    <dbReference type="NCBI Taxonomy" id="97485"/>
    <lineage>
        <taxon>Eukaryota</taxon>
        <taxon>Haptista</taxon>
        <taxon>Haptophyta</taxon>
        <taxon>Prymnesiophyceae</taxon>
        <taxon>Prymnesiales</taxon>
        <taxon>Prymnesiaceae</taxon>
        <taxon>Prymnesium</taxon>
    </lineage>
</organism>
<dbReference type="InterPro" id="IPR036739">
    <property type="entry name" value="SLC41_membr_dom_sf"/>
</dbReference>
<dbReference type="GO" id="GO:0008324">
    <property type="term" value="F:monoatomic cation transmembrane transporter activity"/>
    <property type="evidence" value="ECO:0007669"/>
    <property type="project" value="InterPro"/>
</dbReference>
<comment type="caution">
    <text evidence="11">The sequence shown here is derived from an EMBL/GenBank/DDBJ whole genome shotgun (WGS) entry which is preliminary data.</text>
</comment>
<comment type="similarity">
    <text evidence="2">Belongs to the SLC41A transporter family.</text>
</comment>
<evidence type="ECO:0000256" key="1">
    <source>
        <dbReference type="ARBA" id="ARBA00004141"/>
    </source>
</evidence>
<proteinExistence type="inferred from homology"/>
<evidence type="ECO:0000256" key="9">
    <source>
        <dbReference type="SAM" id="SignalP"/>
    </source>
</evidence>
<keyword evidence="3" id="KW-0813">Transport</keyword>
<keyword evidence="6 8" id="KW-1133">Transmembrane helix</keyword>
<dbReference type="PANTHER" id="PTHR41394">
    <property type="entry name" value="MAGNESIUM TRANSPORTER MGTE"/>
    <property type="match status" value="1"/>
</dbReference>
<evidence type="ECO:0000256" key="3">
    <source>
        <dbReference type="ARBA" id="ARBA00022448"/>
    </source>
</evidence>
<dbReference type="InterPro" id="IPR006667">
    <property type="entry name" value="SLC41_membr_dom"/>
</dbReference>
<evidence type="ECO:0000259" key="10">
    <source>
        <dbReference type="Pfam" id="PF01769"/>
    </source>
</evidence>
<gene>
    <name evidence="11" type="ORF">AB1Y20_015986</name>
</gene>
<keyword evidence="7 8" id="KW-0472">Membrane</keyword>
<evidence type="ECO:0000256" key="7">
    <source>
        <dbReference type="ARBA" id="ARBA00023136"/>
    </source>
</evidence>
<feature type="signal peptide" evidence="9">
    <location>
        <begin position="1"/>
        <end position="15"/>
    </location>
</feature>
<feature type="domain" description="SLC41A/MgtE integral membrane" evidence="10">
    <location>
        <begin position="107"/>
        <end position="230"/>
    </location>
</feature>
<evidence type="ECO:0000256" key="5">
    <source>
        <dbReference type="ARBA" id="ARBA00022842"/>
    </source>
</evidence>
<reference evidence="11 12" key="1">
    <citation type="journal article" date="2024" name="Science">
        <title>Giant polyketide synthase enzymes in the biosynthesis of giant marine polyether toxins.</title>
        <authorList>
            <person name="Fallon T.R."/>
            <person name="Shende V.V."/>
            <person name="Wierzbicki I.H."/>
            <person name="Pendleton A.L."/>
            <person name="Watervoot N.F."/>
            <person name="Auber R.P."/>
            <person name="Gonzalez D.J."/>
            <person name="Wisecaver J.H."/>
            <person name="Moore B.S."/>
        </authorList>
    </citation>
    <scope>NUCLEOTIDE SEQUENCE [LARGE SCALE GENOMIC DNA]</scope>
    <source>
        <strain evidence="11 12">12B1</strain>
    </source>
</reference>
<feature type="transmembrane region" description="Helical" evidence="8">
    <location>
        <begin position="178"/>
        <end position="204"/>
    </location>
</feature>
<dbReference type="SUPFAM" id="SSF161093">
    <property type="entry name" value="MgtE membrane domain-like"/>
    <property type="match status" value="1"/>
</dbReference>
<feature type="transmembrane region" description="Helical" evidence="8">
    <location>
        <begin position="147"/>
        <end position="166"/>
    </location>
</feature>